<dbReference type="Gene3D" id="3.40.50.12670">
    <property type="match status" value="1"/>
</dbReference>
<evidence type="ECO:0000313" key="4">
    <source>
        <dbReference type="Proteomes" id="UP000039865"/>
    </source>
</evidence>
<dbReference type="Pfam" id="PF00450">
    <property type="entry name" value="Peptidase_S10"/>
    <property type="match status" value="1"/>
</dbReference>
<dbReference type="EMBL" id="CCKQ01005399">
    <property type="protein sequence ID" value="CDW76623.1"/>
    <property type="molecule type" value="Genomic_DNA"/>
</dbReference>
<reference evidence="3 4" key="1">
    <citation type="submission" date="2014-06" db="EMBL/GenBank/DDBJ databases">
        <authorList>
            <person name="Swart Estienne"/>
        </authorList>
    </citation>
    <scope>NUCLEOTIDE SEQUENCE [LARGE SCALE GENOMIC DNA]</scope>
    <source>
        <strain evidence="3 4">130c</strain>
    </source>
</reference>
<dbReference type="Gene3D" id="3.40.50.1820">
    <property type="entry name" value="alpha/beta hydrolase"/>
    <property type="match status" value="1"/>
</dbReference>
<sequence length="472" mass="53353">MVGLVALASAYPDADKVASLPQMPDLSFGLYSGYVPVDGTQKQLHYMGALSQGDPKKDPVIVWFNGGPGCSSMLGIFQEHGPYVIEDGTTNFVKNKYSWNKEASVFYLESPADVGYSLCPDPTECKWNDENSADDNLVAVINLLQKFPEVMNNELYIAGESYAGIYVPKLTQRLDKYLTDNAKTGKYLPNLKGFMVGNGVTNWKYDTLPAFIQMGYWHGLYDDDLYNVIKDCDFTYYQFEPTKITGDCKTAFDRFTELTGKINGYDVFGKCYLPSMQMYMYGTNNDNGFLQVGSEKKEPMKFFTARDYTPWAQPHRDLKQLQEIPRCVYAAPVVAYLNDPTNRLALHIDKTAKVWDLCADVDYTSDRKGSIDVYPLLKGKYRMLKYSGDADGSVPTAGTLSWIQDLAWKVTDQWRPYFVTDEFGQQQVAGYVEVREGGFTFASVHGAGHMAPQWKRQQTYHAVFQFIKNQAL</sequence>
<evidence type="ECO:0000256" key="1">
    <source>
        <dbReference type="ARBA" id="ARBA00009431"/>
    </source>
</evidence>
<dbReference type="AlphaFoldDB" id="A0A078A2W5"/>
<dbReference type="InterPro" id="IPR029058">
    <property type="entry name" value="AB_hydrolase_fold"/>
</dbReference>
<protein>
    <recommendedName>
        <fullName evidence="2">Carboxypeptidase</fullName>
        <ecNumber evidence="2">3.4.16.-</ecNumber>
    </recommendedName>
</protein>
<dbReference type="OMA" id="FNTNIMY"/>
<keyword evidence="2" id="KW-0378">Hydrolase</keyword>
<organism evidence="3 4">
    <name type="scientific">Stylonychia lemnae</name>
    <name type="common">Ciliate</name>
    <dbReference type="NCBI Taxonomy" id="5949"/>
    <lineage>
        <taxon>Eukaryota</taxon>
        <taxon>Sar</taxon>
        <taxon>Alveolata</taxon>
        <taxon>Ciliophora</taxon>
        <taxon>Intramacronucleata</taxon>
        <taxon>Spirotrichea</taxon>
        <taxon>Stichotrichia</taxon>
        <taxon>Sporadotrichida</taxon>
        <taxon>Oxytrichidae</taxon>
        <taxon>Stylonychinae</taxon>
        <taxon>Stylonychia</taxon>
    </lineage>
</organism>
<dbReference type="GO" id="GO:0006508">
    <property type="term" value="P:proteolysis"/>
    <property type="evidence" value="ECO:0007669"/>
    <property type="project" value="UniProtKB-KW"/>
</dbReference>
<dbReference type="PRINTS" id="PR00724">
    <property type="entry name" value="CRBOXYPTASEC"/>
</dbReference>
<dbReference type="InterPro" id="IPR001563">
    <property type="entry name" value="Peptidase_S10"/>
</dbReference>
<dbReference type="GO" id="GO:0004185">
    <property type="term" value="F:serine-type carboxypeptidase activity"/>
    <property type="evidence" value="ECO:0007669"/>
    <property type="project" value="UniProtKB-UniRule"/>
</dbReference>
<dbReference type="OrthoDB" id="443318at2759"/>
<proteinExistence type="inferred from homology"/>
<evidence type="ECO:0000313" key="3">
    <source>
        <dbReference type="EMBL" id="CDW76623.1"/>
    </source>
</evidence>
<evidence type="ECO:0000256" key="2">
    <source>
        <dbReference type="RuleBase" id="RU361156"/>
    </source>
</evidence>
<dbReference type="Proteomes" id="UP000039865">
    <property type="component" value="Unassembled WGS sequence"/>
</dbReference>
<comment type="similarity">
    <text evidence="1 2">Belongs to the peptidase S10 family.</text>
</comment>
<dbReference type="PROSITE" id="PS00131">
    <property type="entry name" value="CARBOXYPEPT_SER_SER"/>
    <property type="match status" value="1"/>
</dbReference>
<dbReference type="EC" id="3.4.16.-" evidence="2"/>
<keyword evidence="2" id="KW-0645">Protease</keyword>
<name>A0A078A2W5_STYLE</name>
<dbReference type="PANTHER" id="PTHR11802:SF201">
    <property type="entry name" value="CARBOXYPEPTIDASE"/>
    <property type="match status" value="1"/>
</dbReference>
<gene>
    <name evidence="3" type="primary">Contig9388.g10033</name>
    <name evidence="3" type="ORF">STYLEM_5584</name>
</gene>
<dbReference type="SUPFAM" id="SSF53474">
    <property type="entry name" value="alpha/beta-Hydrolases"/>
    <property type="match status" value="1"/>
</dbReference>
<keyword evidence="2 3" id="KW-0121">Carboxypeptidase</keyword>
<dbReference type="InterPro" id="IPR018202">
    <property type="entry name" value="Ser_caboxypep_ser_AS"/>
</dbReference>
<dbReference type="PANTHER" id="PTHR11802">
    <property type="entry name" value="SERINE PROTEASE FAMILY S10 SERINE CARBOXYPEPTIDASE"/>
    <property type="match status" value="1"/>
</dbReference>
<dbReference type="InParanoid" id="A0A078A2W5"/>
<accession>A0A078A2W5</accession>
<keyword evidence="4" id="KW-1185">Reference proteome</keyword>